<dbReference type="GO" id="GO:0030951">
    <property type="term" value="P:establishment or maintenance of microtubule cytoskeleton polarity"/>
    <property type="evidence" value="ECO:0007669"/>
    <property type="project" value="InterPro"/>
</dbReference>
<protein>
    <submittedName>
        <fullName evidence="10">TOG domain-containing protein</fullName>
    </submittedName>
</protein>
<keyword evidence="2" id="KW-0963">Cytoplasm</keyword>
<evidence type="ECO:0000256" key="4">
    <source>
        <dbReference type="ARBA" id="ARBA00023212"/>
    </source>
</evidence>
<keyword evidence="9" id="KW-1185">Reference proteome</keyword>
<evidence type="ECO:0000259" key="8">
    <source>
        <dbReference type="SMART" id="SM01349"/>
    </source>
</evidence>
<feature type="repeat" description="HEAT" evidence="6">
    <location>
        <begin position="212"/>
        <end position="250"/>
    </location>
</feature>
<evidence type="ECO:0000256" key="7">
    <source>
        <dbReference type="SAM" id="MobiDB-lite"/>
    </source>
</evidence>
<dbReference type="GO" id="GO:0061863">
    <property type="term" value="F:microtubule plus end polymerase"/>
    <property type="evidence" value="ECO:0007669"/>
    <property type="project" value="InterPro"/>
</dbReference>
<reference evidence="10" key="1">
    <citation type="submission" date="2016-11" db="UniProtKB">
        <authorList>
            <consortium name="WormBaseParasite"/>
        </authorList>
    </citation>
    <scope>IDENTIFICATION</scope>
</reference>
<evidence type="ECO:0000256" key="5">
    <source>
        <dbReference type="ARBA" id="ARBA00025722"/>
    </source>
</evidence>
<keyword evidence="3" id="KW-0677">Repeat</keyword>
<dbReference type="Proteomes" id="UP000095281">
    <property type="component" value="Unplaced"/>
</dbReference>
<dbReference type="Gene3D" id="1.25.10.10">
    <property type="entry name" value="Leucine-rich Repeat Variant"/>
    <property type="match status" value="2"/>
</dbReference>
<dbReference type="GO" id="GO:0046785">
    <property type="term" value="P:microtubule polymerization"/>
    <property type="evidence" value="ECO:0007669"/>
    <property type="project" value="InterPro"/>
</dbReference>
<dbReference type="InterPro" id="IPR034085">
    <property type="entry name" value="TOG"/>
</dbReference>
<dbReference type="SUPFAM" id="SSF48371">
    <property type="entry name" value="ARM repeat"/>
    <property type="match status" value="1"/>
</dbReference>
<dbReference type="SMART" id="SM01349">
    <property type="entry name" value="TOG"/>
    <property type="match status" value="2"/>
</dbReference>
<dbReference type="PANTHER" id="PTHR12609">
    <property type="entry name" value="MICROTUBULE ASSOCIATED PROTEIN XMAP215"/>
    <property type="match status" value="1"/>
</dbReference>
<evidence type="ECO:0000256" key="6">
    <source>
        <dbReference type="PROSITE-ProRule" id="PRU00103"/>
    </source>
</evidence>
<dbReference type="InterPro" id="IPR016024">
    <property type="entry name" value="ARM-type_fold"/>
</dbReference>
<dbReference type="GO" id="GO:0005856">
    <property type="term" value="C:cytoskeleton"/>
    <property type="evidence" value="ECO:0007669"/>
    <property type="project" value="UniProtKB-SubCell"/>
</dbReference>
<organism evidence="9 10">
    <name type="scientific">Meloidogyne hapla</name>
    <name type="common">Root-knot nematode worm</name>
    <dbReference type="NCBI Taxonomy" id="6305"/>
    <lineage>
        <taxon>Eukaryota</taxon>
        <taxon>Metazoa</taxon>
        <taxon>Ecdysozoa</taxon>
        <taxon>Nematoda</taxon>
        <taxon>Chromadorea</taxon>
        <taxon>Rhabditida</taxon>
        <taxon>Tylenchina</taxon>
        <taxon>Tylenchomorpha</taxon>
        <taxon>Tylenchoidea</taxon>
        <taxon>Meloidogynidae</taxon>
        <taxon>Meloidogyninae</taxon>
        <taxon>Meloidogyne</taxon>
    </lineage>
</organism>
<name>A0A1I8AYZ0_MELHA</name>
<evidence type="ECO:0000256" key="3">
    <source>
        <dbReference type="ARBA" id="ARBA00022737"/>
    </source>
</evidence>
<feature type="repeat" description="HEAT" evidence="6">
    <location>
        <begin position="489"/>
        <end position="527"/>
    </location>
</feature>
<feature type="domain" description="TOG" evidence="8">
    <location>
        <begin position="37"/>
        <end position="278"/>
    </location>
</feature>
<evidence type="ECO:0000313" key="9">
    <source>
        <dbReference type="Proteomes" id="UP000095281"/>
    </source>
</evidence>
<accession>A0A1I8AYZ0</accession>
<keyword evidence="4" id="KW-0206">Cytoskeleton</keyword>
<feature type="region of interest" description="Disordered" evidence="7">
    <location>
        <begin position="559"/>
        <end position="590"/>
    </location>
</feature>
<proteinExistence type="inferred from homology"/>
<evidence type="ECO:0000313" key="10">
    <source>
        <dbReference type="WBParaSite" id="MhA1_Contig1101.frz3.gene8"/>
    </source>
</evidence>
<dbReference type="InterPro" id="IPR045110">
    <property type="entry name" value="XMAP215"/>
</dbReference>
<comment type="similarity">
    <text evidence="5">Belongs to the TOG/XMAP215 family.</text>
</comment>
<dbReference type="AlphaFoldDB" id="A0A1I8AYZ0"/>
<comment type="subcellular location">
    <subcellularLocation>
        <location evidence="1">Cytoplasm</location>
        <location evidence="1">Cytoskeleton</location>
    </subcellularLocation>
</comment>
<dbReference type="GO" id="GO:0051010">
    <property type="term" value="F:microtubule plus-end binding"/>
    <property type="evidence" value="ECO:0007669"/>
    <property type="project" value="InterPro"/>
</dbReference>
<dbReference type="OMA" id="IDQWIYC"/>
<dbReference type="GO" id="GO:0007051">
    <property type="term" value="P:spindle organization"/>
    <property type="evidence" value="ECO:0007669"/>
    <property type="project" value="InterPro"/>
</dbReference>
<evidence type="ECO:0000256" key="1">
    <source>
        <dbReference type="ARBA" id="ARBA00004245"/>
    </source>
</evidence>
<dbReference type="InterPro" id="IPR021133">
    <property type="entry name" value="HEAT_type_2"/>
</dbReference>
<dbReference type="PROSITE" id="PS50077">
    <property type="entry name" value="HEAT_REPEAT"/>
    <property type="match status" value="2"/>
</dbReference>
<dbReference type="FunFam" id="1.25.10.10:FF:000019">
    <property type="entry name" value="Cytoskeleton-associated protein 5"/>
    <property type="match status" value="2"/>
</dbReference>
<feature type="compositionally biased region" description="Polar residues" evidence="7">
    <location>
        <begin position="559"/>
        <end position="581"/>
    </location>
</feature>
<evidence type="ECO:0000256" key="2">
    <source>
        <dbReference type="ARBA" id="ARBA00022490"/>
    </source>
</evidence>
<feature type="domain" description="TOG" evidence="8">
    <location>
        <begin position="314"/>
        <end position="555"/>
    </location>
</feature>
<dbReference type="InterPro" id="IPR011989">
    <property type="entry name" value="ARM-like"/>
</dbReference>
<dbReference type="WBParaSite" id="MhA1_Contig1101.frz3.gene8">
    <property type="protein sequence ID" value="MhA1_Contig1101.frz3.gene8"/>
    <property type="gene ID" value="MhA1_Contig1101.frz3.gene8"/>
</dbReference>
<sequence length="684" mass="76617">MYEFEAALLTSSNENIPNKSEHSSTEQINGKENDVWELLEPKDIHSKISPSLYAKLTNEKWKVRLEGLEFLFGILNDCKRLADDSRHKQLITSLVKILGSDSNIMCASLAAKCLYLIAQGLRSGFFQYSAGLAVVCFDKFKEKKAMLREPLSILVDALFFASIKNLHVITPYILEFAVKPNPSQKSQLDLALYRLFRSLPSKYLPKGFLKELVPILCEHCLGSDPEVRDSSSAALGALQKCVGEQLLATFLINSVITDEKKMTKIRKFKDKAEEEDAELRKQAALLTSSNENIPNKSEHSSTEQINGKENDVWELLEPKDIHSKISPSLYAKLTNEKWKVRLEGLEFLFGILNDCKRLADDSRHKQLITSLVKILGSDSNIMCASLAAKCLYLIAQGLRSGFFQYSAGLAVVCFDKFKEKKAMLREPLSILVDALFFASIKNLHVITPYILEFAVKPNPSQKSQLDLALYRLFRSLPSKYLPKGFLKELVPILCEHCLGSDPEVRDSSSAALGALQKCVGEQILATFLTNTVITDERKMAKIGEYYQKVKDIPNIYLPSSNVTNDNPELQQNSKTSTSMETPTDLPNKPLINNKTKIIKQNAKDKNVRPTTSLTQRTSSNINSASINNNKTPRPISVINSRQLCFRPVTAPPPPMTPITKNTMCFAYPNTPSGSRIPRITNLKK</sequence>